<feature type="transmembrane region" description="Helical" evidence="1">
    <location>
        <begin position="113"/>
        <end position="130"/>
    </location>
</feature>
<dbReference type="InterPro" id="IPR046675">
    <property type="entry name" value="DUF6545"/>
</dbReference>
<evidence type="ECO:0000259" key="2">
    <source>
        <dbReference type="Pfam" id="PF20182"/>
    </source>
</evidence>
<dbReference type="STRING" id="394193.SAMN04489732_1422"/>
<evidence type="ECO:0000313" key="4">
    <source>
        <dbReference type="Proteomes" id="UP000198582"/>
    </source>
</evidence>
<evidence type="ECO:0000256" key="1">
    <source>
        <dbReference type="SAM" id="Phobius"/>
    </source>
</evidence>
<dbReference type="InterPro" id="IPR050039">
    <property type="entry name" value="MAB_1171c-like"/>
</dbReference>
<feature type="transmembrane region" description="Helical" evidence="1">
    <location>
        <begin position="43"/>
        <end position="67"/>
    </location>
</feature>
<dbReference type="Proteomes" id="UP000198582">
    <property type="component" value="Unassembled WGS sequence"/>
</dbReference>
<evidence type="ECO:0000313" key="3">
    <source>
        <dbReference type="EMBL" id="SEP54278.1"/>
    </source>
</evidence>
<feature type="domain" description="DUF6545" evidence="2">
    <location>
        <begin position="256"/>
        <end position="396"/>
    </location>
</feature>
<feature type="transmembrane region" description="Helical" evidence="1">
    <location>
        <begin position="79"/>
        <end position="101"/>
    </location>
</feature>
<protein>
    <recommendedName>
        <fullName evidence="2">DUF6545 domain-containing protein</fullName>
    </recommendedName>
</protein>
<dbReference type="EMBL" id="FOEF01000042">
    <property type="protein sequence ID" value="SEP54278.1"/>
    <property type="molecule type" value="Genomic_DNA"/>
</dbReference>
<organism evidence="3 4">
    <name type="scientific">Amycolatopsis saalfeldensis</name>
    <dbReference type="NCBI Taxonomy" id="394193"/>
    <lineage>
        <taxon>Bacteria</taxon>
        <taxon>Bacillati</taxon>
        <taxon>Actinomycetota</taxon>
        <taxon>Actinomycetes</taxon>
        <taxon>Pseudonocardiales</taxon>
        <taxon>Pseudonocardiaceae</taxon>
        <taxon>Amycolatopsis</taxon>
    </lineage>
</organism>
<keyword evidence="4" id="KW-1185">Reference proteome</keyword>
<proteinExistence type="predicted"/>
<accession>A0A1H8YSB6</accession>
<dbReference type="NCBIfam" id="NF042915">
    <property type="entry name" value="MAB_1171c_fam"/>
    <property type="match status" value="1"/>
</dbReference>
<keyword evidence="1" id="KW-0472">Membrane</keyword>
<dbReference type="AlphaFoldDB" id="A0A1H8YSB6"/>
<feature type="transmembrane region" description="Helical" evidence="1">
    <location>
        <begin position="13"/>
        <end position="31"/>
    </location>
</feature>
<feature type="transmembrane region" description="Helical" evidence="1">
    <location>
        <begin position="227"/>
        <end position="250"/>
    </location>
</feature>
<gene>
    <name evidence="3" type="ORF">SAMN04489732_1422</name>
</gene>
<reference evidence="3 4" key="1">
    <citation type="submission" date="2016-10" db="EMBL/GenBank/DDBJ databases">
        <authorList>
            <person name="de Groot N.N."/>
        </authorList>
    </citation>
    <scope>NUCLEOTIDE SEQUENCE [LARGE SCALE GENOMIC DNA]</scope>
    <source>
        <strain evidence="3 4">DSM 44993</strain>
    </source>
</reference>
<sequence>MPRRPAAAPVGNAIGYSSAVLALAAAIGKAIGLRGRRPTASQWFMLASLGCIGTALALTATPTLAAVARLEPFPQATRLLGNVLAMCSSYSIMATLGLSLLPRTVAIRRIRSGALVLWSCVAAMAALLTAADVRPVVELNLAYAHDPLILGYELIYFGFIGVVLIRFLWLMRTFARSRVSVLLRVGVRIDMAAAVTGMLWIAWKVTTIISTRLGIQLVDSPASVSEGLAGISVGLMAIGLLLPTWGARLARGRTRCRTRRALTGITPLWAELTTLVPQVVFPHDSDNQGITAADDAELHLYTKVVAIRDAMLILRPYVRPDLHRLVEESRDGHLADQQSDILLEAAALATAIDAYRDGNRQLLDVSGPAETEAELTQPSELLAEAGVLIRVAKALRGNPFVQQLRAREHPGVHHPA</sequence>
<keyword evidence="1" id="KW-0812">Transmembrane</keyword>
<feature type="transmembrane region" description="Helical" evidence="1">
    <location>
        <begin position="181"/>
        <end position="203"/>
    </location>
</feature>
<dbReference type="Pfam" id="PF20182">
    <property type="entry name" value="DUF6545"/>
    <property type="match status" value="1"/>
</dbReference>
<name>A0A1H8YSB6_9PSEU</name>
<feature type="transmembrane region" description="Helical" evidence="1">
    <location>
        <begin position="150"/>
        <end position="169"/>
    </location>
</feature>
<keyword evidence="1" id="KW-1133">Transmembrane helix</keyword>